<evidence type="ECO:0000256" key="2">
    <source>
        <dbReference type="ARBA" id="ARBA00008445"/>
    </source>
</evidence>
<sequence>METLVLVVHILTALAIIALILLQQGKGAVAGASFGSGASQTVFGSQGSGGFFTRMTGICAVVFFATSFGLAIIAKNKAGVGIDSDIPSAVEQSAPAAQDSEVPAVEEESSADEVPEVPAE</sequence>
<dbReference type="GO" id="GO:0009306">
    <property type="term" value="P:protein secretion"/>
    <property type="evidence" value="ECO:0007669"/>
    <property type="project" value="UniProtKB-UniRule"/>
</dbReference>
<comment type="similarity">
    <text evidence="2 11">Belongs to the SecG family.</text>
</comment>
<name>A0A3N1NQE3_9GAMM</name>
<evidence type="ECO:0000256" key="5">
    <source>
        <dbReference type="ARBA" id="ARBA00022475"/>
    </source>
</evidence>
<feature type="compositionally biased region" description="Acidic residues" evidence="12">
    <location>
        <begin position="104"/>
        <end position="120"/>
    </location>
</feature>
<evidence type="ECO:0000256" key="6">
    <source>
        <dbReference type="ARBA" id="ARBA00022692"/>
    </source>
</evidence>
<dbReference type="GO" id="GO:0043952">
    <property type="term" value="P:protein transport by the Sec complex"/>
    <property type="evidence" value="ECO:0007669"/>
    <property type="project" value="TreeGrafter"/>
</dbReference>
<keyword evidence="8 11" id="KW-1133">Transmembrane helix</keyword>
<comment type="caution">
    <text evidence="13">The sequence shown here is derived from an EMBL/GenBank/DDBJ whole genome shotgun (WGS) entry which is preliminary data.</text>
</comment>
<dbReference type="GO" id="GO:0005886">
    <property type="term" value="C:plasma membrane"/>
    <property type="evidence" value="ECO:0007669"/>
    <property type="project" value="UniProtKB-SubCell"/>
</dbReference>
<evidence type="ECO:0000256" key="11">
    <source>
        <dbReference type="RuleBase" id="RU365087"/>
    </source>
</evidence>
<evidence type="ECO:0000256" key="1">
    <source>
        <dbReference type="ARBA" id="ARBA00004651"/>
    </source>
</evidence>
<evidence type="ECO:0000313" key="13">
    <source>
        <dbReference type="EMBL" id="ROQ18363.1"/>
    </source>
</evidence>
<gene>
    <name evidence="13" type="ORF">EDC38_2588</name>
</gene>
<keyword evidence="10 11" id="KW-0472">Membrane</keyword>
<dbReference type="Pfam" id="PF03840">
    <property type="entry name" value="SecG"/>
    <property type="match status" value="1"/>
</dbReference>
<dbReference type="Proteomes" id="UP000273643">
    <property type="component" value="Unassembled WGS sequence"/>
</dbReference>
<comment type="caution">
    <text evidence="11">Lacks conserved residue(s) required for the propagation of feature annotation.</text>
</comment>
<dbReference type="AlphaFoldDB" id="A0A3N1NQE3"/>
<evidence type="ECO:0000256" key="9">
    <source>
        <dbReference type="ARBA" id="ARBA00023010"/>
    </source>
</evidence>
<evidence type="ECO:0000256" key="12">
    <source>
        <dbReference type="SAM" id="MobiDB-lite"/>
    </source>
</evidence>
<accession>A0A3N1NQE3</accession>
<dbReference type="PANTHER" id="PTHR34182">
    <property type="entry name" value="PROTEIN-EXPORT MEMBRANE PROTEIN SECG"/>
    <property type="match status" value="1"/>
</dbReference>
<evidence type="ECO:0000256" key="10">
    <source>
        <dbReference type="ARBA" id="ARBA00023136"/>
    </source>
</evidence>
<dbReference type="PANTHER" id="PTHR34182:SF1">
    <property type="entry name" value="PROTEIN-EXPORT MEMBRANE PROTEIN SECG"/>
    <property type="match status" value="1"/>
</dbReference>
<reference evidence="13 14" key="1">
    <citation type="submission" date="2018-11" db="EMBL/GenBank/DDBJ databases">
        <title>Genomic Encyclopedia of Type Strains, Phase IV (KMG-IV): sequencing the most valuable type-strain genomes for metagenomic binning, comparative biology and taxonomic classification.</title>
        <authorList>
            <person name="Goeker M."/>
        </authorList>
    </citation>
    <scope>NUCLEOTIDE SEQUENCE [LARGE SCALE GENOMIC DNA]</scope>
    <source>
        <strain evidence="13 14">DSM 16974</strain>
    </source>
</reference>
<protein>
    <recommendedName>
        <fullName evidence="3 11">Protein-export membrane protein SecG</fullName>
    </recommendedName>
</protein>
<dbReference type="RefSeq" id="WP_123639006.1">
    <property type="nucleotide sequence ID" value="NZ_RJUK01000002.1"/>
</dbReference>
<evidence type="ECO:0000256" key="8">
    <source>
        <dbReference type="ARBA" id="ARBA00022989"/>
    </source>
</evidence>
<evidence type="ECO:0000313" key="14">
    <source>
        <dbReference type="Proteomes" id="UP000273643"/>
    </source>
</evidence>
<dbReference type="PRINTS" id="PR01651">
    <property type="entry name" value="SECGEXPORT"/>
</dbReference>
<comment type="function">
    <text evidence="11">Involved in protein export. Participates in an early event of protein translocation.</text>
</comment>
<proteinExistence type="inferred from homology"/>
<evidence type="ECO:0000256" key="4">
    <source>
        <dbReference type="ARBA" id="ARBA00022448"/>
    </source>
</evidence>
<feature type="transmembrane region" description="Helical" evidence="11">
    <location>
        <begin position="51"/>
        <end position="74"/>
    </location>
</feature>
<evidence type="ECO:0000256" key="3">
    <source>
        <dbReference type="ARBA" id="ARBA00017876"/>
    </source>
</evidence>
<dbReference type="NCBIfam" id="TIGR00810">
    <property type="entry name" value="secG"/>
    <property type="match status" value="1"/>
</dbReference>
<dbReference type="EMBL" id="RJUK01000002">
    <property type="protein sequence ID" value="ROQ18363.1"/>
    <property type="molecule type" value="Genomic_DNA"/>
</dbReference>
<keyword evidence="6 11" id="KW-0812">Transmembrane</keyword>
<feature type="region of interest" description="Disordered" evidence="12">
    <location>
        <begin position="90"/>
        <end position="120"/>
    </location>
</feature>
<keyword evidence="4 11" id="KW-0813">Transport</keyword>
<comment type="subcellular location">
    <subcellularLocation>
        <location evidence="1 11">Cell membrane</location>
        <topology evidence="1 11">Multi-pass membrane protein</topology>
    </subcellularLocation>
</comment>
<keyword evidence="9 11" id="KW-0811">Translocation</keyword>
<dbReference type="InterPro" id="IPR004692">
    <property type="entry name" value="SecG"/>
</dbReference>
<dbReference type="GO" id="GO:0015450">
    <property type="term" value="F:protein-transporting ATPase activity"/>
    <property type="evidence" value="ECO:0007669"/>
    <property type="project" value="UniProtKB-UniRule"/>
</dbReference>
<keyword evidence="5 11" id="KW-1003">Cell membrane</keyword>
<evidence type="ECO:0000256" key="7">
    <source>
        <dbReference type="ARBA" id="ARBA00022927"/>
    </source>
</evidence>
<keyword evidence="14" id="KW-1185">Reference proteome</keyword>
<keyword evidence="7 11" id="KW-0653">Protein transport</keyword>
<organism evidence="13 14">
    <name type="scientific">Marinimicrobium koreense</name>
    <dbReference type="NCBI Taxonomy" id="306545"/>
    <lineage>
        <taxon>Bacteria</taxon>
        <taxon>Pseudomonadati</taxon>
        <taxon>Pseudomonadota</taxon>
        <taxon>Gammaproteobacteria</taxon>
        <taxon>Cellvibrionales</taxon>
        <taxon>Cellvibrionaceae</taxon>
        <taxon>Marinimicrobium</taxon>
    </lineage>
</organism>
<dbReference type="OrthoDB" id="9813947at2"/>
<dbReference type="GO" id="GO:0065002">
    <property type="term" value="P:intracellular protein transmembrane transport"/>
    <property type="evidence" value="ECO:0007669"/>
    <property type="project" value="TreeGrafter"/>
</dbReference>